<reference evidence="1" key="1">
    <citation type="submission" date="2018-05" db="EMBL/GenBank/DDBJ databases">
        <authorList>
            <person name="Lanie J.A."/>
            <person name="Ng W.-L."/>
            <person name="Kazmierczak K.M."/>
            <person name="Andrzejewski T.M."/>
            <person name="Davidsen T.M."/>
            <person name="Wayne K.J."/>
            <person name="Tettelin H."/>
            <person name="Glass J.I."/>
            <person name="Rusch D."/>
            <person name="Podicherti R."/>
            <person name="Tsui H.-C.T."/>
            <person name="Winkler M.E."/>
        </authorList>
    </citation>
    <scope>NUCLEOTIDE SEQUENCE</scope>
</reference>
<dbReference type="Pfam" id="PF00300">
    <property type="entry name" value="His_Phos_1"/>
    <property type="match status" value="1"/>
</dbReference>
<evidence type="ECO:0000313" key="1">
    <source>
        <dbReference type="EMBL" id="SVC43670.1"/>
    </source>
</evidence>
<accession>A0A382M4Q6</accession>
<dbReference type="Gene3D" id="3.40.50.1240">
    <property type="entry name" value="Phosphoglycerate mutase-like"/>
    <property type="match status" value="1"/>
</dbReference>
<gene>
    <name evidence="1" type="ORF">METZ01_LOCUS296524</name>
</gene>
<dbReference type="InterPro" id="IPR029033">
    <property type="entry name" value="His_PPase_superfam"/>
</dbReference>
<feature type="non-terminal residue" evidence="1">
    <location>
        <position position="62"/>
    </location>
</feature>
<proteinExistence type="predicted"/>
<dbReference type="AlphaFoldDB" id="A0A382M4Q6"/>
<dbReference type="SUPFAM" id="SSF53254">
    <property type="entry name" value="Phosphoglycerate mutase-like"/>
    <property type="match status" value="1"/>
</dbReference>
<name>A0A382M4Q6_9ZZZZ</name>
<dbReference type="EMBL" id="UINC01091137">
    <property type="protein sequence ID" value="SVC43670.1"/>
    <property type="molecule type" value="Genomic_DNA"/>
</dbReference>
<dbReference type="CDD" id="cd07067">
    <property type="entry name" value="HP_PGM_like"/>
    <property type="match status" value="1"/>
</dbReference>
<organism evidence="1">
    <name type="scientific">marine metagenome</name>
    <dbReference type="NCBI Taxonomy" id="408172"/>
    <lineage>
        <taxon>unclassified sequences</taxon>
        <taxon>metagenomes</taxon>
        <taxon>ecological metagenomes</taxon>
    </lineage>
</organism>
<dbReference type="InterPro" id="IPR013078">
    <property type="entry name" value="His_Pase_superF_clade-1"/>
</dbReference>
<protein>
    <submittedName>
        <fullName evidence="1">Uncharacterized protein</fullName>
    </submittedName>
</protein>
<sequence>MLLGRSDPALDSLGESQATALGSAIGPVDLVVSSPLRRAVQTAEAFGRPVVVDDRWIELDFG</sequence>